<dbReference type="AlphaFoldDB" id="A0A917PT28"/>
<evidence type="ECO:0008006" key="4">
    <source>
        <dbReference type="Google" id="ProtNLM"/>
    </source>
</evidence>
<protein>
    <recommendedName>
        <fullName evidence="4">Holliday junction resolvasome, helicase subunit</fullName>
    </recommendedName>
</protein>
<feature type="chain" id="PRO_5038009041" description="Holliday junction resolvasome, helicase subunit" evidence="1">
    <location>
        <begin position="22"/>
        <end position="105"/>
    </location>
</feature>
<keyword evidence="3" id="KW-1185">Reference proteome</keyword>
<proteinExistence type="predicted"/>
<evidence type="ECO:0000313" key="3">
    <source>
        <dbReference type="Proteomes" id="UP000635983"/>
    </source>
</evidence>
<dbReference type="Pfam" id="PF09498">
    <property type="entry name" value="DUF2388"/>
    <property type="match status" value="1"/>
</dbReference>
<feature type="signal peptide" evidence="1">
    <location>
        <begin position="1"/>
        <end position="21"/>
    </location>
</feature>
<evidence type="ECO:0000256" key="1">
    <source>
        <dbReference type="SAM" id="SignalP"/>
    </source>
</evidence>
<dbReference type="EMBL" id="BMPO01000003">
    <property type="protein sequence ID" value="GGJ90877.1"/>
    <property type="molecule type" value="Genomic_DNA"/>
</dbReference>
<comment type="caution">
    <text evidence="2">The sequence shown here is derived from an EMBL/GenBank/DDBJ whole genome shotgun (WGS) entry which is preliminary data.</text>
</comment>
<organism evidence="2 3">
    <name type="scientific">Pseudomonas matsuisoli</name>
    <dbReference type="NCBI Taxonomy" id="1515666"/>
    <lineage>
        <taxon>Bacteria</taxon>
        <taxon>Pseudomonadati</taxon>
        <taxon>Pseudomonadota</taxon>
        <taxon>Gammaproteobacteria</taxon>
        <taxon>Pseudomonadales</taxon>
        <taxon>Pseudomonadaceae</taxon>
        <taxon>Pseudomonas</taxon>
    </lineage>
</organism>
<keyword evidence="1" id="KW-0732">Signal</keyword>
<evidence type="ECO:0000313" key="2">
    <source>
        <dbReference type="EMBL" id="GGJ90877.1"/>
    </source>
</evidence>
<name>A0A917PT28_9PSED</name>
<dbReference type="RefSeq" id="WP_188982621.1">
    <property type="nucleotide sequence ID" value="NZ_BMPO01000003.1"/>
</dbReference>
<reference evidence="2" key="2">
    <citation type="submission" date="2020-09" db="EMBL/GenBank/DDBJ databases">
        <authorList>
            <person name="Sun Q."/>
            <person name="Ohkuma M."/>
        </authorList>
    </citation>
    <scope>NUCLEOTIDE SEQUENCE</scope>
    <source>
        <strain evidence="2">JCM 30078</strain>
    </source>
</reference>
<dbReference type="InterPro" id="IPR012661">
    <property type="entry name" value="CHP02448"/>
</dbReference>
<sequence length="105" mass="11117">MKTLRAFAAAALLTTTPFAFASSFIATTDTLVHGLGESLQATTDVSSSFRDDKRVLAAREDAASFVASNGEVRGVRLESAMAHIRALQPSLHANDLQLAQAILTL</sequence>
<dbReference type="NCBIfam" id="TIGR02448">
    <property type="entry name" value="conserverd hypothetical protein"/>
    <property type="match status" value="1"/>
</dbReference>
<reference evidence="2" key="1">
    <citation type="journal article" date="2014" name="Int. J. Syst. Evol. Microbiol.">
        <title>Complete genome sequence of Corynebacterium casei LMG S-19264T (=DSM 44701T), isolated from a smear-ripened cheese.</title>
        <authorList>
            <consortium name="US DOE Joint Genome Institute (JGI-PGF)"/>
            <person name="Walter F."/>
            <person name="Albersmeier A."/>
            <person name="Kalinowski J."/>
            <person name="Ruckert C."/>
        </authorList>
    </citation>
    <scope>NUCLEOTIDE SEQUENCE</scope>
    <source>
        <strain evidence="2">JCM 30078</strain>
    </source>
</reference>
<gene>
    <name evidence="2" type="ORF">GCM10009304_15690</name>
</gene>
<dbReference type="Proteomes" id="UP000635983">
    <property type="component" value="Unassembled WGS sequence"/>
</dbReference>
<accession>A0A917PT28</accession>